<keyword evidence="5" id="KW-1185">Reference proteome</keyword>
<dbReference type="InterPro" id="IPR025924">
    <property type="entry name" value="YHYH_dom"/>
</dbReference>
<evidence type="ECO:0000256" key="2">
    <source>
        <dbReference type="SAM" id="SignalP"/>
    </source>
</evidence>
<protein>
    <submittedName>
        <fullName evidence="4">YHYH protein</fullName>
    </submittedName>
</protein>
<evidence type="ECO:0000256" key="1">
    <source>
        <dbReference type="SAM" id="MobiDB-lite"/>
    </source>
</evidence>
<gene>
    <name evidence="4" type="ORF">WKV53_10815</name>
</gene>
<dbReference type="EMBL" id="JBBUKT010000003">
    <property type="protein sequence ID" value="MEK7950992.1"/>
    <property type="molecule type" value="Genomic_DNA"/>
</dbReference>
<feature type="region of interest" description="Disordered" evidence="1">
    <location>
        <begin position="384"/>
        <end position="406"/>
    </location>
</feature>
<feature type="region of interest" description="Disordered" evidence="1">
    <location>
        <begin position="424"/>
        <end position="443"/>
    </location>
</feature>
<organism evidence="4 5">
    <name type="scientific">Luteolibacter soli</name>
    <dbReference type="NCBI Taxonomy" id="3135280"/>
    <lineage>
        <taxon>Bacteria</taxon>
        <taxon>Pseudomonadati</taxon>
        <taxon>Verrucomicrobiota</taxon>
        <taxon>Verrucomicrobiia</taxon>
        <taxon>Verrucomicrobiales</taxon>
        <taxon>Verrucomicrobiaceae</taxon>
        <taxon>Luteolibacter</taxon>
    </lineage>
</organism>
<evidence type="ECO:0000313" key="5">
    <source>
        <dbReference type="Proteomes" id="UP001371305"/>
    </source>
</evidence>
<proteinExistence type="predicted"/>
<sequence length="571" mass="61169">MKATLLLSVLILGTAAADPQLSSWYTARSGSYARIYTSTGNQGTGTTSTTWSRGTGVQSSPVYAGLHEIDYSNDWVYIRTTGLAGHIMGPWYLDAAKSQNFPNFPANTATIYRIPRNPVIPPTTKTATGLGASGYYVNGVAMFDMRDAFSYSTSNGQDATPTNGITGDGIWNREAYHNESVTFDAGFAHQAGSQYHYHAQPPGLRYQLGDHVAYNASTNVYTEMPGLPTTHSPIVAWAADGLPVYGPYGYSDPNNASSGIRRMTSGFRLRSITTRTALPAWAQRVQNKTTLTASQYGPAVSTTYALGHYLEDYEYKGDVGFTYGTDFDLNEYNVRYCVTPEFPNKTWAYFLTIAADGTPAYPYATGRQYYGTPSGGAVGSISESVTTHWQGGPNKQETAESVTPSAANNDVEITWSAVEGGTYQITAGDTPSTDQNVSTPTLSGSDKLVYKDTGARASHARRFYRANRTALASFDSNGFNYTPPGGGTGGTVSFTFTFPTNPMLPPQNAITSITVGGVTTSITSYTQGTGSATLSFNNSTLSSGTAYPAILTFTPPGMTTRTVTSTNSYTR</sequence>
<keyword evidence="2" id="KW-0732">Signal</keyword>
<feature type="chain" id="PRO_5045373708" evidence="2">
    <location>
        <begin position="18"/>
        <end position="571"/>
    </location>
</feature>
<accession>A0ABU9AW59</accession>
<dbReference type="RefSeq" id="WP_341404594.1">
    <property type="nucleotide sequence ID" value="NZ_JBBUKT010000003.1"/>
</dbReference>
<reference evidence="4 5" key="1">
    <citation type="submission" date="2024-04" db="EMBL/GenBank/DDBJ databases">
        <title>Luteolibacter sp. isolated from soil.</title>
        <authorList>
            <person name="An J."/>
        </authorList>
    </citation>
    <scope>NUCLEOTIDE SEQUENCE [LARGE SCALE GENOMIC DNA]</scope>
    <source>
        <strain evidence="4 5">Y139</strain>
    </source>
</reference>
<comment type="caution">
    <text evidence="4">The sequence shown here is derived from an EMBL/GenBank/DDBJ whole genome shotgun (WGS) entry which is preliminary data.</text>
</comment>
<evidence type="ECO:0000313" key="4">
    <source>
        <dbReference type="EMBL" id="MEK7950992.1"/>
    </source>
</evidence>
<evidence type="ECO:0000259" key="3">
    <source>
        <dbReference type="Pfam" id="PF14240"/>
    </source>
</evidence>
<dbReference type="Pfam" id="PF14240">
    <property type="entry name" value="YHYH"/>
    <property type="match status" value="1"/>
</dbReference>
<name>A0ABU9AW59_9BACT</name>
<feature type="domain" description="YHYH" evidence="3">
    <location>
        <begin position="112"/>
        <end position="355"/>
    </location>
</feature>
<dbReference type="Proteomes" id="UP001371305">
    <property type="component" value="Unassembled WGS sequence"/>
</dbReference>
<feature type="signal peptide" evidence="2">
    <location>
        <begin position="1"/>
        <end position="17"/>
    </location>
</feature>